<organism evidence="1 2">
    <name type="scientific">Sphingomonas taxi</name>
    <dbReference type="NCBI Taxonomy" id="1549858"/>
    <lineage>
        <taxon>Bacteria</taxon>
        <taxon>Pseudomonadati</taxon>
        <taxon>Pseudomonadota</taxon>
        <taxon>Alphaproteobacteria</taxon>
        <taxon>Sphingomonadales</taxon>
        <taxon>Sphingomonadaceae</taxon>
        <taxon>Sphingomonas</taxon>
    </lineage>
</organism>
<dbReference type="Proteomes" id="UP000249229">
    <property type="component" value="Unassembled WGS sequence"/>
</dbReference>
<proteinExistence type="predicted"/>
<evidence type="ECO:0000313" key="2">
    <source>
        <dbReference type="Proteomes" id="UP000249229"/>
    </source>
</evidence>
<comment type="caution">
    <text evidence="1">The sequence shown here is derived from an EMBL/GenBank/DDBJ whole genome shotgun (WGS) entry which is preliminary data.</text>
</comment>
<gene>
    <name evidence="1" type="ORF">DI544_06545</name>
</gene>
<name>A0A2W5P5Z8_9SPHN</name>
<sequence length="123" mass="12690">MSSLTPIASTQSSLRPVVEARPATAIVRAESSRIVPADDGIAARVEAKVGDGALSAEQGQSLKEFFGDEATPASTGNLMRTASEQLDQFDRVLEKLRASMGAGATYGRGPVAGSTGLVVDRLA</sequence>
<dbReference type="AlphaFoldDB" id="A0A2W5P5Z8"/>
<reference evidence="1 2" key="1">
    <citation type="submission" date="2017-08" db="EMBL/GenBank/DDBJ databases">
        <title>Infants hospitalized years apart are colonized by the same room-sourced microbial strains.</title>
        <authorList>
            <person name="Brooks B."/>
            <person name="Olm M.R."/>
            <person name="Firek B.A."/>
            <person name="Baker R."/>
            <person name="Thomas B.C."/>
            <person name="Morowitz M.J."/>
            <person name="Banfield J.F."/>
        </authorList>
    </citation>
    <scope>NUCLEOTIDE SEQUENCE [LARGE SCALE GENOMIC DNA]</scope>
    <source>
        <strain evidence="1">S2_005_001_R1_22</strain>
    </source>
</reference>
<evidence type="ECO:0000313" key="1">
    <source>
        <dbReference type="EMBL" id="PZQ61222.1"/>
    </source>
</evidence>
<protein>
    <submittedName>
        <fullName evidence="1">Uncharacterized protein</fullName>
    </submittedName>
</protein>
<dbReference type="EMBL" id="QFQI01000003">
    <property type="protein sequence ID" value="PZQ61222.1"/>
    <property type="molecule type" value="Genomic_DNA"/>
</dbReference>
<accession>A0A2W5P5Z8</accession>